<evidence type="ECO:0000256" key="1">
    <source>
        <dbReference type="SAM" id="MobiDB-lite"/>
    </source>
</evidence>
<dbReference type="EMBL" id="JBEPCU010000248">
    <property type="protein sequence ID" value="MER6978552.1"/>
    <property type="molecule type" value="Genomic_DNA"/>
</dbReference>
<feature type="region of interest" description="Disordered" evidence="1">
    <location>
        <begin position="1"/>
        <end position="23"/>
    </location>
</feature>
<evidence type="ECO:0000313" key="2">
    <source>
        <dbReference type="EMBL" id="MER6978552.1"/>
    </source>
</evidence>
<reference evidence="2 3" key="1">
    <citation type="submission" date="2024-06" db="EMBL/GenBank/DDBJ databases">
        <title>The Natural Products Discovery Center: Release of the First 8490 Sequenced Strains for Exploring Actinobacteria Biosynthetic Diversity.</title>
        <authorList>
            <person name="Kalkreuter E."/>
            <person name="Kautsar S.A."/>
            <person name="Yang D."/>
            <person name="Bader C.D."/>
            <person name="Teijaro C.N."/>
            <person name="Fluegel L."/>
            <person name="Davis C.M."/>
            <person name="Simpson J.R."/>
            <person name="Lauterbach L."/>
            <person name="Steele A.D."/>
            <person name="Gui C."/>
            <person name="Meng S."/>
            <person name="Li G."/>
            <person name="Viehrig K."/>
            <person name="Ye F."/>
            <person name="Su P."/>
            <person name="Kiefer A.F."/>
            <person name="Nichols A."/>
            <person name="Cepeda A.J."/>
            <person name="Yan W."/>
            <person name="Fan B."/>
            <person name="Jiang Y."/>
            <person name="Adhikari A."/>
            <person name="Zheng C.-J."/>
            <person name="Schuster L."/>
            <person name="Cowan T.M."/>
            <person name="Smanski M.J."/>
            <person name="Chevrette M.G."/>
            <person name="De Carvalho L.P.S."/>
            <person name="Shen B."/>
        </authorList>
    </citation>
    <scope>NUCLEOTIDE SEQUENCE [LARGE SCALE GENOMIC DNA]</scope>
    <source>
        <strain evidence="2 3">NPDC000634</strain>
    </source>
</reference>
<protein>
    <submittedName>
        <fullName evidence="2">Uncharacterized protein</fullName>
    </submittedName>
</protein>
<comment type="caution">
    <text evidence="2">The sequence shown here is derived from an EMBL/GenBank/DDBJ whole genome shotgun (WGS) entry which is preliminary data.</text>
</comment>
<sequence>MDDPDADQDEDGGMEQVEAQAEGAWAAVEAAGALIDLAVLPPVRSSPRRRST</sequence>
<evidence type="ECO:0000313" key="3">
    <source>
        <dbReference type="Proteomes" id="UP001458415"/>
    </source>
</evidence>
<dbReference type="RefSeq" id="WP_167414057.1">
    <property type="nucleotide sequence ID" value="NZ_MUBM01000192.1"/>
</dbReference>
<feature type="compositionally biased region" description="Acidic residues" evidence="1">
    <location>
        <begin position="1"/>
        <end position="13"/>
    </location>
</feature>
<gene>
    <name evidence="2" type="ORF">ABT317_16445</name>
</gene>
<accession>A0ABV1W2X6</accession>
<keyword evidence="3" id="KW-1185">Reference proteome</keyword>
<name>A0ABV1W2X6_9ACTN</name>
<organism evidence="2 3">
    <name type="scientific">Streptomyces carpinensis</name>
    <dbReference type="NCBI Taxonomy" id="66369"/>
    <lineage>
        <taxon>Bacteria</taxon>
        <taxon>Bacillati</taxon>
        <taxon>Actinomycetota</taxon>
        <taxon>Actinomycetes</taxon>
        <taxon>Kitasatosporales</taxon>
        <taxon>Streptomycetaceae</taxon>
        <taxon>Streptomyces</taxon>
    </lineage>
</organism>
<dbReference type="Proteomes" id="UP001458415">
    <property type="component" value="Unassembled WGS sequence"/>
</dbReference>
<proteinExistence type="predicted"/>